<feature type="transmembrane region" description="Helical" evidence="8">
    <location>
        <begin position="147"/>
        <end position="164"/>
    </location>
</feature>
<evidence type="ECO:0000256" key="5">
    <source>
        <dbReference type="ARBA" id="ARBA00022801"/>
    </source>
</evidence>
<evidence type="ECO:0000313" key="10">
    <source>
        <dbReference type="Proteomes" id="UP000188613"/>
    </source>
</evidence>
<evidence type="ECO:0000256" key="7">
    <source>
        <dbReference type="ARBA" id="ARBA00023136"/>
    </source>
</evidence>
<reference evidence="9 10" key="1">
    <citation type="submission" date="2016-12" db="EMBL/GenBank/DDBJ databases">
        <title>Domibacillus sp. SAB 38T whole genome sequencing.</title>
        <authorList>
            <person name="Verma A."/>
            <person name="Ojha A.K."/>
            <person name="Krishnamurthi S."/>
        </authorList>
    </citation>
    <scope>NUCLEOTIDE SEQUENCE [LARGE SCALE GENOMIC DNA]</scope>
    <source>
        <strain evidence="9 10">SAB 38</strain>
    </source>
</reference>
<dbReference type="GO" id="GO:0008233">
    <property type="term" value="F:peptidase activity"/>
    <property type="evidence" value="ECO:0007669"/>
    <property type="project" value="UniProtKB-KW"/>
</dbReference>
<evidence type="ECO:0000256" key="1">
    <source>
        <dbReference type="ARBA" id="ARBA00022475"/>
    </source>
</evidence>
<keyword evidence="10" id="KW-1185">Reference proteome</keyword>
<keyword evidence="3" id="KW-0645">Protease</keyword>
<dbReference type="Pfam" id="PF04647">
    <property type="entry name" value="AgrB"/>
    <property type="match status" value="1"/>
</dbReference>
<keyword evidence="7 8" id="KW-0472">Membrane</keyword>
<comment type="caution">
    <text evidence="9">The sequence shown here is derived from an EMBL/GenBank/DDBJ whole genome shotgun (WGS) entry which is preliminary data.</text>
</comment>
<dbReference type="GO" id="GO:0016020">
    <property type="term" value="C:membrane"/>
    <property type="evidence" value="ECO:0007669"/>
    <property type="project" value="InterPro"/>
</dbReference>
<evidence type="ECO:0008006" key="11">
    <source>
        <dbReference type="Google" id="ProtNLM"/>
    </source>
</evidence>
<proteinExistence type="predicted"/>
<protein>
    <recommendedName>
        <fullName evidence="11">Accessory regulator AgrB</fullName>
    </recommendedName>
</protein>
<evidence type="ECO:0000313" key="9">
    <source>
        <dbReference type="EMBL" id="OMP66440.1"/>
    </source>
</evidence>
<feature type="transmembrane region" description="Helical" evidence="8">
    <location>
        <begin position="25"/>
        <end position="46"/>
    </location>
</feature>
<keyword evidence="4 8" id="KW-0812">Transmembrane</keyword>
<dbReference type="Proteomes" id="UP000188613">
    <property type="component" value="Unassembled WGS sequence"/>
</dbReference>
<keyword evidence="6 8" id="KW-1133">Transmembrane helix</keyword>
<feature type="transmembrane region" description="Helical" evidence="8">
    <location>
        <begin position="107"/>
        <end position="127"/>
    </location>
</feature>
<dbReference type="RefSeq" id="WP_076766610.1">
    <property type="nucleotide sequence ID" value="NZ_MSFI01000020.1"/>
</dbReference>
<name>A0A1V2A685_9BACI</name>
<gene>
    <name evidence="9" type="ORF">BTO28_12110</name>
</gene>
<dbReference type="STRING" id="1714355.BTO28_12110"/>
<keyword evidence="1" id="KW-1003">Cell membrane</keyword>
<evidence type="ECO:0000256" key="8">
    <source>
        <dbReference type="SAM" id="Phobius"/>
    </source>
</evidence>
<dbReference type="EMBL" id="MSFI01000020">
    <property type="protein sequence ID" value="OMP66440.1"/>
    <property type="molecule type" value="Genomic_DNA"/>
</dbReference>
<sequence>MITIISYKAAVLLSEYSEKKDEVDFLRYGIEILLGGFIKIIVLFLTAGILGVFQPMVWVFFTFALFRSLTGGHHYSTYRRCLIAGLVIMTGTSCIASYAAEFIPSDVLLSMLCGSAAMGFYFAYIYAPSNHFYKKSTDKQKEKLRKYSFLMILAWSFLMYILLLTNYSSVLILASILGFSFQMGSIHPYTYKIVNTIETFLNRGLTK</sequence>
<dbReference type="SMART" id="SM00793">
    <property type="entry name" value="AgrB"/>
    <property type="match status" value="1"/>
</dbReference>
<evidence type="ECO:0000256" key="3">
    <source>
        <dbReference type="ARBA" id="ARBA00022670"/>
    </source>
</evidence>
<organism evidence="9 10">
    <name type="scientific">Domibacillus epiphyticus</name>
    <dbReference type="NCBI Taxonomy" id="1714355"/>
    <lineage>
        <taxon>Bacteria</taxon>
        <taxon>Bacillati</taxon>
        <taxon>Bacillota</taxon>
        <taxon>Bacilli</taxon>
        <taxon>Bacillales</taxon>
        <taxon>Bacillaceae</taxon>
        <taxon>Domibacillus</taxon>
    </lineage>
</organism>
<feature type="transmembrane region" description="Helical" evidence="8">
    <location>
        <begin position="52"/>
        <end position="69"/>
    </location>
</feature>
<dbReference type="GO" id="GO:0006508">
    <property type="term" value="P:proteolysis"/>
    <property type="evidence" value="ECO:0007669"/>
    <property type="project" value="UniProtKB-KW"/>
</dbReference>
<dbReference type="AlphaFoldDB" id="A0A1V2A685"/>
<keyword evidence="2" id="KW-0673">Quorum sensing</keyword>
<keyword evidence="5" id="KW-0378">Hydrolase</keyword>
<feature type="transmembrane region" description="Helical" evidence="8">
    <location>
        <begin position="81"/>
        <end position="101"/>
    </location>
</feature>
<dbReference type="OrthoDB" id="2854767at2"/>
<dbReference type="InterPro" id="IPR006741">
    <property type="entry name" value="AgrB"/>
</dbReference>
<feature type="transmembrane region" description="Helical" evidence="8">
    <location>
        <begin position="170"/>
        <end position="191"/>
    </location>
</feature>
<accession>A0A1V2A685</accession>
<evidence type="ECO:0000256" key="4">
    <source>
        <dbReference type="ARBA" id="ARBA00022692"/>
    </source>
</evidence>
<evidence type="ECO:0000256" key="6">
    <source>
        <dbReference type="ARBA" id="ARBA00022989"/>
    </source>
</evidence>
<evidence type="ECO:0000256" key="2">
    <source>
        <dbReference type="ARBA" id="ARBA00022654"/>
    </source>
</evidence>
<dbReference type="GO" id="GO:0009372">
    <property type="term" value="P:quorum sensing"/>
    <property type="evidence" value="ECO:0007669"/>
    <property type="project" value="UniProtKB-KW"/>
</dbReference>